<evidence type="ECO:0000313" key="1">
    <source>
        <dbReference type="EMBL" id="KAG6724261.1"/>
    </source>
</evidence>
<dbReference type="Proteomes" id="UP000811246">
    <property type="component" value="Chromosome 3"/>
</dbReference>
<organism evidence="1 2">
    <name type="scientific">Carya illinoinensis</name>
    <name type="common">Pecan</name>
    <dbReference type="NCBI Taxonomy" id="32201"/>
    <lineage>
        <taxon>Eukaryota</taxon>
        <taxon>Viridiplantae</taxon>
        <taxon>Streptophyta</taxon>
        <taxon>Embryophyta</taxon>
        <taxon>Tracheophyta</taxon>
        <taxon>Spermatophyta</taxon>
        <taxon>Magnoliopsida</taxon>
        <taxon>eudicotyledons</taxon>
        <taxon>Gunneridae</taxon>
        <taxon>Pentapetalae</taxon>
        <taxon>rosids</taxon>
        <taxon>fabids</taxon>
        <taxon>Fagales</taxon>
        <taxon>Juglandaceae</taxon>
        <taxon>Carya</taxon>
    </lineage>
</organism>
<dbReference type="EMBL" id="CM031827">
    <property type="protein sequence ID" value="KAG6724260.1"/>
    <property type="molecule type" value="Genomic_DNA"/>
</dbReference>
<evidence type="ECO:0000313" key="2">
    <source>
        <dbReference type="Proteomes" id="UP000811246"/>
    </source>
</evidence>
<reference evidence="1" key="1">
    <citation type="submission" date="2021-01" db="EMBL/GenBank/DDBJ databases">
        <authorList>
            <person name="Lovell J.T."/>
            <person name="Bentley N."/>
            <person name="Bhattarai G."/>
            <person name="Jenkins J.W."/>
            <person name="Sreedasyam A."/>
            <person name="Alarcon Y."/>
            <person name="Bock C."/>
            <person name="Boston L."/>
            <person name="Carlson J."/>
            <person name="Cervantes K."/>
            <person name="Clermont K."/>
            <person name="Krom N."/>
            <person name="Kubenka K."/>
            <person name="Mamidi S."/>
            <person name="Mattison C."/>
            <person name="Monteros M."/>
            <person name="Pisani C."/>
            <person name="Plott C."/>
            <person name="Rajasekar S."/>
            <person name="Rhein H.S."/>
            <person name="Rohla C."/>
            <person name="Song M."/>
            <person name="Hilaire R.S."/>
            <person name="Shu S."/>
            <person name="Wells L."/>
            <person name="Wang X."/>
            <person name="Webber J."/>
            <person name="Heerema R.J."/>
            <person name="Klein P."/>
            <person name="Conner P."/>
            <person name="Grauke L."/>
            <person name="Grimwood J."/>
            <person name="Schmutz J."/>
            <person name="Randall J.J."/>
        </authorList>
    </citation>
    <scope>NUCLEOTIDE SEQUENCE</scope>
    <source>
        <tissue evidence="1">Leaf</tissue>
    </source>
</reference>
<dbReference type="EMBL" id="CM031827">
    <property type="protein sequence ID" value="KAG6724259.1"/>
    <property type="molecule type" value="Genomic_DNA"/>
</dbReference>
<comment type="caution">
    <text evidence="1">The sequence shown here is derived from an EMBL/GenBank/DDBJ whole genome shotgun (WGS) entry which is preliminary data.</text>
</comment>
<protein>
    <submittedName>
        <fullName evidence="1">Uncharacterized protein</fullName>
    </submittedName>
</protein>
<gene>
    <name evidence="1" type="ORF">I3842_03G251200</name>
</gene>
<accession>A0A922FKW8</accession>
<dbReference type="AlphaFoldDB" id="A0A922FKW8"/>
<dbReference type="EMBL" id="CM031827">
    <property type="protein sequence ID" value="KAG6724261.1"/>
    <property type="molecule type" value="Genomic_DNA"/>
</dbReference>
<name>A0A922FKW8_CARIL</name>
<sequence>MLLSPTKTKAHRERENVRLPNVFLGLDGNHLSRVDGSQLDGNSAQRLLILHLGFFTFDGNHLRNFHRRHVSLGLSNVFLGFDGKHPGFWQRRSAPNSSLPSSSSSFLSVSRMLPSFKPPNIFTQLTSLAKVALVPYKRRSF</sequence>
<proteinExistence type="predicted"/>